<dbReference type="GO" id="GO:0008360">
    <property type="term" value="P:regulation of cell shape"/>
    <property type="evidence" value="ECO:0007669"/>
    <property type="project" value="UniProtKB-KW"/>
</dbReference>
<dbReference type="OrthoDB" id="9770103at2"/>
<keyword evidence="5" id="KW-0133">Cell shape</keyword>
<dbReference type="GO" id="GO:0008658">
    <property type="term" value="F:penicillin binding"/>
    <property type="evidence" value="ECO:0007669"/>
    <property type="project" value="InterPro"/>
</dbReference>
<dbReference type="PATRIC" id="fig|1007676.4.peg.746"/>
<dbReference type="InterPro" id="IPR050515">
    <property type="entry name" value="Beta-lactam/transpept"/>
</dbReference>
<dbReference type="GO" id="GO:0005886">
    <property type="term" value="C:plasma membrane"/>
    <property type="evidence" value="ECO:0007669"/>
    <property type="project" value="UniProtKB-SubCell"/>
</dbReference>
<dbReference type="Proteomes" id="UP000036106">
    <property type="component" value="Chromosome"/>
</dbReference>
<dbReference type="AlphaFoldDB" id="A0A0H4QI73"/>
<feature type="transmembrane region" description="Helical" evidence="10">
    <location>
        <begin position="20"/>
        <end position="44"/>
    </location>
</feature>
<evidence type="ECO:0000256" key="1">
    <source>
        <dbReference type="ARBA" id="ARBA00004162"/>
    </source>
</evidence>
<evidence type="ECO:0000256" key="3">
    <source>
        <dbReference type="ARBA" id="ARBA00022475"/>
    </source>
</evidence>
<feature type="domain" description="Penicillin-binding protein dimerisation" evidence="12">
    <location>
        <begin position="68"/>
        <end position="307"/>
    </location>
</feature>
<dbReference type="SUPFAM" id="SSF56601">
    <property type="entry name" value="beta-lactamase/transpeptidase-like"/>
    <property type="match status" value="1"/>
</dbReference>
<dbReference type="InterPro" id="IPR001460">
    <property type="entry name" value="PCN-bd_Tpept"/>
</dbReference>
<evidence type="ECO:0000259" key="11">
    <source>
        <dbReference type="Pfam" id="PF00905"/>
    </source>
</evidence>
<comment type="subcellular location">
    <subcellularLocation>
        <location evidence="1">Cell membrane</location>
        <topology evidence="1">Single-pass membrane protein</topology>
    </subcellularLocation>
</comment>
<dbReference type="EMBL" id="CP012034">
    <property type="protein sequence ID" value="AKP66741.1"/>
    <property type="molecule type" value="Genomic_DNA"/>
</dbReference>
<keyword evidence="7 10" id="KW-1133">Transmembrane helix</keyword>
<dbReference type="KEGG" id="lgn:ABM34_03620"/>
<sequence>MKRILEIIRKRTGSQAKSTIPFRLNLLFFIVFALFALLVGQLAYLQIVYGGKFQAEVDRTDKTVMQGNVPRGMIYDSKGRLLVGNSTESAITYTKSASVKSEDIYQIVDRLTKYVTVKKGKLSERDKADYILAQKGRSAAIAKSMPKSYRQDSDGNAYSANKLYANEVKYVQEQGIHLSQSQLEKATIFKTMSSAYALSTVFVKDQGLTSKEIAEVSEHLTELPGVSVGTNWNREYPQGKSIASIIGGVSTEQQGIPDDELNIMLASGYSRNDRVGTSYLEKSYESILAGTKSQRQVEIGSNNQINSSKEIYAGQKGGNLNLTIDSEFQKKVQDTLNSEFAAAKGAGITQYSDGAYAVAMNPQTGAILAMAGVRNNTKTGKTTEDALGVINRTFVMGSAVKGATVLGALMDGVITPENNTLPDNPIYLPGTPVKKSVYPIGTYSSLTAQKALEVSSNEYMMALALKEAKATYVPSRQIKMDPNIFQTMRGYFNQFGLGVKTGIDISGETKGIEGATKNSAGQLKTGSALDLSYGNYDAYTLIEMAQYISTIANGGYRLKPYIVQSIQKTRNDGKKGAVESVTKPSVLNRVGFTNDELQVVKTGMYNVVHGTDGWTTGTRLKDISPSVSAKTGTAQSFYYNPDDPNNPDPPSTITTSLVSFGPSDNPNIAMAIVFPNLSSENGNYPQLVAHQMYEDYYKLTGQK</sequence>
<dbReference type="GO" id="GO:0009252">
    <property type="term" value="P:peptidoglycan biosynthetic process"/>
    <property type="evidence" value="ECO:0007669"/>
    <property type="project" value="UniProtKB-KW"/>
</dbReference>
<dbReference type="Gene3D" id="3.40.710.10">
    <property type="entry name" value="DD-peptidase/beta-lactamase superfamily"/>
    <property type="match status" value="1"/>
</dbReference>
<keyword evidence="14" id="KW-1185">Reference proteome</keyword>
<keyword evidence="4 10" id="KW-0812">Transmembrane</keyword>
<evidence type="ECO:0000256" key="6">
    <source>
        <dbReference type="ARBA" id="ARBA00022984"/>
    </source>
</evidence>
<dbReference type="Gene3D" id="3.90.1310.10">
    <property type="entry name" value="Penicillin-binding protein 2a (Domain 2)"/>
    <property type="match status" value="1"/>
</dbReference>
<evidence type="ECO:0000256" key="10">
    <source>
        <dbReference type="SAM" id="Phobius"/>
    </source>
</evidence>
<dbReference type="STRING" id="1007676.ABM34_03620"/>
<organism evidence="13 14">
    <name type="scientific">Companilactobacillus ginsenosidimutans</name>
    <dbReference type="NCBI Taxonomy" id="1007676"/>
    <lineage>
        <taxon>Bacteria</taxon>
        <taxon>Bacillati</taxon>
        <taxon>Bacillota</taxon>
        <taxon>Bacilli</taxon>
        <taxon>Lactobacillales</taxon>
        <taxon>Lactobacillaceae</taxon>
        <taxon>Companilactobacillus</taxon>
    </lineage>
</organism>
<dbReference type="InterPro" id="IPR005311">
    <property type="entry name" value="PBP_dimer"/>
</dbReference>
<name>A0A0H4QI73_9LACO</name>
<dbReference type="PANTHER" id="PTHR30627:SF2">
    <property type="entry name" value="PEPTIDOGLYCAN D,D-TRANSPEPTIDASE MRDA"/>
    <property type="match status" value="1"/>
</dbReference>
<dbReference type="GO" id="GO:0071972">
    <property type="term" value="F:peptidoglycan L,D-transpeptidase activity"/>
    <property type="evidence" value="ECO:0007669"/>
    <property type="project" value="TreeGrafter"/>
</dbReference>
<keyword evidence="13" id="KW-0132">Cell division</keyword>
<accession>A0A0H4QI73</accession>
<evidence type="ECO:0000256" key="2">
    <source>
        <dbReference type="ARBA" id="ARBA00007171"/>
    </source>
</evidence>
<evidence type="ECO:0000256" key="9">
    <source>
        <dbReference type="ARBA" id="ARBA00023316"/>
    </source>
</evidence>
<reference evidence="14" key="1">
    <citation type="submission" date="2015-07" db="EMBL/GenBank/DDBJ databases">
        <title>Lactobacillus ginsenosidimutans/EMML 3141/ whole genome sequencing.</title>
        <authorList>
            <person name="Kim M.K."/>
            <person name="Im W.-T."/>
            <person name="Srinivasan S."/>
            <person name="Lee J.-J."/>
        </authorList>
    </citation>
    <scope>NUCLEOTIDE SEQUENCE [LARGE SCALE GENOMIC DNA]</scope>
    <source>
        <strain evidence="14">EMML 3041</strain>
    </source>
</reference>
<dbReference type="InterPro" id="IPR036138">
    <property type="entry name" value="PBP_dimer_sf"/>
</dbReference>
<dbReference type="Pfam" id="PF00905">
    <property type="entry name" value="Transpeptidase"/>
    <property type="match status" value="1"/>
</dbReference>
<evidence type="ECO:0000259" key="12">
    <source>
        <dbReference type="Pfam" id="PF03717"/>
    </source>
</evidence>
<dbReference type="PANTHER" id="PTHR30627">
    <property type="entry name" value="PEPTIDOGLYCAN D,D-TRANSPEPTIDASE"/>
    <property type="match status" value="1"/>
</dbReference>
<dbReference type="InterPro" id="IPR012338">
    <property type="entry name" value="Beta-lactam/transpept-like"/>
</dbReference>
<evidence type="ECO:0000313" key="14">
    <source>
        <dbReference type="Proteomes" id="UP000036106"/>
    </source>
</evidence>
<evidence type="ECO:0000313" key="13">
    <source>
        <dbReference type="EMBL" id="AKP66741.1"/>
    </source>
</evidence>
<dbReference type="GO" id="GO:0071555">
    <property type="term" value="P:cell wall organization"/>
    <property type="evidence" value="ECO:0007669"/>
    <property type="project" value="UniProtKB-KW"/>
</dbReference>
<proteinExistence type="inferred from homology"/>
<gene>
    <name evidence="13" type="ORF">ABM34_03620</name>
</gene>
<dbReference type="Pfam" id="PF03717">
    <property type="entry name" value="PBP_dimer"/>
    <property type="match status" value="1"/>
</dbReference>
<dbReference type="Gene3D" id="1.10.10.1230">
    <property type="entry name" value="Penicillin-binding protein, N-terminal non-catalytic domain, head sub-domain"/>
    <property type="match status" value="1"/>
</dbReference>
<evidence type="ECO:0000256" key="5">
    <source>
        <dbReference type="ARBA" id="ARBA00022960"/>
    </source>
</evidence>
<evidence type="ECO:0000256" key="4">
    <source>
        <dbReference type="ARBA" id="ARBA00022692"/>
    </source>
</evidence>
<keyword evidence="13" id="KW-0131">Cell cycle</keyword>
<feature type="domain" description="Penicillin-binding protein transpeptidase" evidence="11">
    <location>
        <begin position="356"/>
        <end position="689"/>
    </location>
</feature>
<evidence type="ECO:0000256" key="7">
    <source>
        <dbReference type="ARBA" id="ARBA00022989"/>
    </source>
</evidence>
<protein>
    <submittedName>
        <fullName evidence="13">Cell division protein FtsI</fullName>
    </submittedName>
</protein>
<keyword evidence="9" id="KW-0961">Cell wall biogenesis/degradation</keyword>
<keyword evidence="8 10" id="KW-0472">Membrane</keyword>
<keyword evidence="6" id="KW-0573">Peptidoglycan synthesis</keyword>
<comment type="similarity">
    <text evidence="2">Belongs to the transpeptidase family.</text>
</comment>
<evidence type="ECO:0000256" key="8">
    <source>
        <dbReference type="ARBA" id="ARBA00023136"/>
    </source>
</evidence>
<keyword evidence="3" id="KW-1003">Cell membrane</keyword>
<dbReference type="GO" id="GO:0051301">
    <property type="term" value="P:cell division"/>
    <property type="evidence" value="ECO:0007669"/>
    <property type="project" value="UniProtKB-KW"/>
</dbReference>
<dbReference type="SUPFAM" id="SSF56519">
    <property type="entry name" value="Penicillin binding protein dimerisation domain"/>
    <property type="match status" value="1"/>
</dbReference>